<accession>A0A7G5N3X0</accession>
<organism evidence="1 2">
    <name type="scientific">Blautia producta</name>
    <dbReference type="NCBI Taxonomy" id="33035"/>
    <lineage>
        <taxon>Bacteria</taxon>
        <taxon>Bacillati</taxon>
        <taxon>Bacillota</taxon>
        <taxon>Clostridia</taxon>
        <taxon>Lachnospirales</taxon>
        <taxon>Lachnospiraceae</taxon>
        <taxon>Blautia</taxon>
    </lineage>
</organism>
<dbReference type="Proteomes" id="UP000515789">
    <property type="component" value="Chromosome"/>
</dbReference>
<evidence type="ECO:0000313" key="1">
    <source>
        <dbReference type="EMBL" id="QMW81563.1"/>
    </source>
</evidence>
<proteinExistence type="predicted"/>
<sequence>MAIIFKDQEHEKFFYYNLQRCRYQDAYHQALMYCLGISGDTRKNINRIYDFKSGALKPKCLQEGWITSGSAKVIRLGFNLYNGGTPSIYDFEGDDQLRECRRYTADDLFCCGYARYFWEAIKIRYPDYCRS</sequence>
<protein>
    <submittedName>
        <fullName evidence="1">Uncharacterized protein</fullName>
    </submittedName>
</protein>
<dbReference type="EMBL" id="CP039126">
    <property type="protein sequence ID" value="QMW81563.1"/>
    <property type="molecule type" value="Genomic_DNA"/>
</dbReference>
<dbReference type="AlphaFoldDB" id="A0A7G5N3X0"/>
<evidence type="ECO:0000313" key="2">
    <source>
        <dbReference type="Proteomes" id="UP000515789"/>
    </source>
</evidence>
<gene>
    <name evidence="1" type="ORF">E5259_27320</name>
</gene>
<name>A0A7G5N3X0_9FIRM</name>
<dbReference type="Pfam" id="PF19552">
    <property type="entry name" value="DUF6075"/>
    <property type="match status" value="1"/>
</dbReference>
<reference evidence="1 2" key="1">
    <citation type="submission" date="2019-04" db="EMBL/GenBank/DDBJ databases">
        <authorList>
            <person name="Schori C."/>
            <person name="Ahrens C."/>
        </authorList>
    </citation>
    <scope>NUCLEOTIDE SEQUENCE [LARGE SCALE GENOMIC DNA]</scope>
    <source>
        <strain evidence="1 2">DSM 2950</strain>
    </source>
</reference>
<dbReference type="InterPro" id="IPR045721">
    <property type="entry name" value="DUF6075"/>
</dbReference>